<evidence type="ECO:0000313" key="2">
    <source>
        <dbReference type="EMBL" id="AET57974.1"/>
    </source>
</evidence>
<name>G7VZW3_PAETH</name>
<dbReference type="EMBL" id="CP003107">
    <property type="protein sequence ID" value="AET57974.1"/>
    <property type="molecule type" value="Genomic_DNA"/>
</dbReference>
<dbReference type="HOGENOM" id="CLU_171056_1_0_9"/>
<gene>
    <name evidence="2" type="ordered locus">HPL003_06055</name>
</gene>
<keyword evidence="1" id="KW-0812">Transmembrane</keyword>
<keyword evidence="1" id="KW-0472">Membrane</keyword>
<sequence length="80" mass="9490">MKSFRFWLFLISLLVIVVNISGYDDYNMLLAIISPLVWLYESFQFVRKADIPIAVVYFTTLVFWYLIGYVVDRLVKNSKN</sequence>
<reference evidence="3" key="1">
    <citation type="submission" date="2011-11" db="EMBL/GenBank/DDBJ databases">
        <title>Complete sequence of Paenibacillus terrae HPL-003.</title>
        <authorList>
            <person name="Shin S.H."/>
            <person name="Kim S."/>
            <person name="Kim J.Y."/>
        </authorList>
    </citation>
    <scope>NUCLEOTIDE SEQUENCE [LARGE SCALE GENOMIC DNA]</scope>
    <source>
        <strain evidence="3">HPL-003</strain>
    </source>
</reference>
<dbReference type="KEGG" id="pta:HPL003_06055"/>
<reference key="2">
    <citation type="submission" date="2011-11" db="EMBL/GenBank/DDBJ databases">
        <authorList>
            <person name="Shin S.H."/>
            <person name="Kim S."/>
            <person name="Kim J.Y."/>
        </authorList>
    </citation>
    <scope>NUCLEOTIDE SEQUENCE</scope>
    <source>
        <strain>HPL-003</strain>
    </source>
</reference>
<evidence type="ECO:0000313" key="3">
    <source>
        <dbReference type="Proteomes" id="UP000005876"/>
    </source>
</evidence>
<proteinExistence type="predicted"/>
<dbReference type="Proteomes" id="UP000005876">
    <property type="component" value="Chromosome"/>
</dbReference>
<dbReference type="eggNOG" id="ENOG50306D1">
    <property type="taxonomic scope" value="Bacteria"/>
</dbReference>
<keyword evidence="1" id="KW-1133">Transmembrane helix</keyword>
<protein>
    <submittedName>
        <fullName evidence="2">Uncharacterized protein</fullName>
    </submittedName>
</protein>
<accession>G7VZW3</accession>
<evidence type="ECO:0000256" key="1">
    <source>
        <dbReference type="SAM" id="Phobius"/>
    </source>
</evidence>
<dbReference type="AlphaFoldDB" id="G7VZW3"/>
<reference evidence="2 3" key="3">
    <citation type="journal article" date="2012" name="J. Bacteriol.">
        <title>Genome Sequence of Paenibacillus terrae HPL-003, a Xylanase-Producing Bacterium Isolated from Soil Found in Forest Residue.</title>
        <authorList>
            <person name="Shin S.H."/>
            <person name="Kim S."/>
            <person name="Kim J.Y."/>
            <person name="Song H.Y."/>
            <person name="Cho S.J."/>
            <person name="Kim D.R."/>
            <person name="Lee K.I."/>
            <person name="Lim H.K."/>
            <person name="Park N.J."/>
            <person name="Hwang I.T."/>
            <person name="Yang K.S."/>
        </authorList>
    </citation>
    <scope>NUCLEOTIDE SEQUENCE [LARGE SCALE GENOMIC DNA]</scope>
    <source>
        <strain evidence="2 3">HPL-003</strain>
    </source>
</reference>
<feature type="transmembrane region" description="Helical" evidence="1">
    <location>
        <begin position="51"/>
        <end position="71"/>
    </location>
</feature>
<organism evidence="2 3">
    <name type="scientific">Paenibacillus terrae (strain HPL-003)</name>
    <dbReference type="NCBI Taxonomy" id="985665"/>
    <lineage>
        <taxon>Bacteria</taxon>
        <taxon>Bacillati</taxon>
        <taxon>Bacillota</taxon>
        <taxon>Bacilli</taxon>
        <taxon>Bacillales</taxon>
        <taxon>Paenibacillaceae</taxon>
        <taxon>Paenibacillus</taxon>
    </lineage>
</organism>